<dbReference type="GO" id="GO:0034431">
    <property type="term" value="F:bis(5'-adenosyl)-hexaphosphatase activity"/>
    <property type="evidence" value="ECO:0007669"/>
    <property type="project" value="TreeGrafter"/>
</dbReference>
<accession>A0AAJ1MNB5</accession>
<dbReference type="PROSITE" id="PS51462">
    <property type="entry name" value="NUDIX"/>
    <property type="match status" value="1"/>
</dbReference>
<keyword evidence="4" id="KW-0460">Magnesium</keyword>
<dbReference type="CDD" id="cd04666">
    <property type="entry name" value="NUDIX_DIPP2_like_Nudt4"/>
    <property type="match status" value="1"/>
</dbReference>
<organism evidence="6 7">
    <name type="scientific">Candidatus Thalassospirochaeta sargassi</name>
    <dbReference type="NCBI Taxonomy" id="3119039"/>
    <lineage>
        <taxon>Bacteria</taxon>
        <taxon>Pseudomonadati</taxon>
        <taxon>Spirochaetota</taxon>
        <taxon>Spirochaetia</taxon>
        <taxon>Spirochaetales</taxon>
        <taxon>Spirochaetaceae</taxon>
        <taxon>Candidatus Thalassospirochaeta</taxon>
    </lineage>
</organism>
<dbReference type="InterPro" id="IPR000086">
    <property type="entry name" value="NUDIX_hydrolase_dom"/>
</dbReference>
<proteinExistence type="predicted"/>
<evidence type="ECO:0000313" key="7">
    <source>
        <dbReference type="Proteomes" id="UP001221217"/>
    </source>
</evidence>
<dbReference type="GO" id="GO:0071543">
    <property type="term" value="P:diphosphoinositol polyphosphate metabolic process"/>
    <property type="evidence" value="ECO:0007669"/>
    <property type="project" value="TreeGrafter"/>
</dbReference>
<evidence type="ECO:0000256" key="3">
    <source>
        <dbReference type="ARBA" id="ARBA00022801"/>
    </source>
</evidence>
<dbReference type="GO" id="GO:0046872">
    <property type="term" value="F:metal ion binding"/>
    <property type="evidence" value="ECO:0007669"/>
    <property type="project" value="UniProtKB-KW"/>
</dbReference>
<comment type="caution">
    <text evidence="6">The sequence shown here is derived from an EMBL/GenBank/DDBJ whole genome shotgun (WGS) entry which is preliminary data.</text>
</comment>
<dbReference type="GO" id="GO:0005737">
    <property type="term" value="C:cytoplasm"/>
    <property type="evidence" value="ECO:0007669"/>
    <property type="project" value="TreeGrafter"/>
</dbReference>
<gene>
    <name evidence="6" type="ORF">PQJ61_05830</name>
</gene>
<protein>
    <submittedName>
        <fullName evidence="6">NUDIX domain-containing protein</fullName>
    </submittedName>
</protein>
<dbReference type="GO" id="GO:1901907">
    <property type="term" value="P:diadenosine pentaphosphate catabolic process"/>
    <property type="evidence" value="ECO:0007669"/>
    <property type="project" value="TreeGrafter"/>
</dbReference>
<dbReference type="GO" id="GO:1901909">
    <property type="term" value="P:diadenosine hexaphosphate catabolic process"/>
    <property type="evidence" value="ECO:0007669"/>
    <property type="project" value="TreeGrafter"/>
</dbReference>
<dbReference type="Proteomes" id="UP001221217">
    <property type="component" value="Unassembled WGS sequence"/>
</dbReference>
<evidence type="ECO:0000256" key="4">
    <source>
        <dbReference type="ARBA" id="ARBA00022842"/>
    </source>
</evidence>
<dbReference type="Pfam" id="PF00293">
    <property type="entry name" value="NUDIX"/>
    <property type="match status" value="1"/>
</dbReference>
<keyword evidence="3" id="KW-0378">Hydrolase</keyword>
<dbReference type="GO" id="GO:0008486">
    <property type="term" value="F:diphosphoinositol-polyphosphate diphosphatase activity"/>
    <property type="evidence" value="ECO:0007669"/>
    <property type="project" value="TreeGrafter"/>
</dbReference>
<comment type="cofactor">
    <cofactor evidence="1">
        <name>Mg(2+)</name>
        <dbReference type="ChEBI" id="CHEBI:18420"/>
    </cofactor>
</comment>
<dbReference type="EMBL" id="JAQQAL010000011">
    <property type="protein sequence ID" value="MDC7226264.1"/>
    <property type="molecule type" value="Genomic_DNA"/>
</dbReference>
<dbReference type="GO" id="GO:0000298">
    <property type="term" value="F:endopolyphosphatase activity"/>
    <property type="evidence" value="ECO:0007669"/>
    <property type="project" value="TreeGrafter"/>
</dbReference>
<dbReference type="PANTHER" id="PTHR12629">
    <property type="entry name" value="DIPHOSPHOINOSITOL POLYPHOSPHATE PHOSPHOHYDROLASE"/>
    <property type="match status" value="1"/>
</dbReference>
<evidence type="ECO:0000313" key="6">
    <source>
        <dbReference type="EMBL" id="MDC7226264.1"/>
    </source>
</evidence>
<dbReference type="PANTHER" id="PTHR12629:SF0">
    <property type="entry name" value="DIPHOSPHOINOSITOL-POLYPHOSPHATE DIPHOSPHATASE"/>
    <property type="match status" value="1"/>
</dbReference>
<dbReference type="GO" id="GO:0034432">
    <property type="term" value="F:bis(5'-adenosyl)-pentaphosphatase activity"/>
    <property type="evidence" value="ECO:0007669"/>
    <property type="project" value="TreeGrafter"/>
</dbReference>
<evidence type="ECO:0000256" key="1">
    <source>
        <dbReference type="ARBA" id="ARBA00001946"/>
    </source>
</evidence>
<feature type="domain" description="Nudix hydrolase" evidence="5">
    <location>
        <begin position="2"/>
        <end position="129"/>
    </location>
</feature>
<dbReference type="InterPro" id="IPR015797">
    <property type="entry name" value="NUDIX_hydrolase-like_dom_sf"/>
</dbReference>
<dbReference type="SUPFAM" id="SSF55811">
    <property type="entry name" value="Nudix"/>
    <property type="match status" value="1"/>
</dbReference>
<sequence length="132" mass="15735">MADIKEIGVIPYIERNNSFRFIIVTARKHPNRWIFPKGQPENDKHDREVAINEAFEEAGIIGTIKGKAIKITHEKMGRRVEYKLYPFKISKICRRWPEKKVRKRRFIKPEKALKQLEKKTYAAALREFIKKQ</sequence>
<evidence type="ECO:0000256" key="2">
    <source>
        <dbReference type="ARBA" id="ARBA00022723"/>
    </source>
</evidence>
<keyword evidence="2" id="KW-0479">Metal-binding</keyword>
<evidence type="ECO:0000259" key="5">
    <source>
        <dbReference type="PROSITE" id="PS51462"/>
    </source>
</evidence>
<reference evidence="6 7" key="1">
    <citation type="submission" date="2022-12" db="EMBL/GenBank/DDBJ databases">
        <title>Metagenome assembled genome from gulf of manar.</title>
        <authorList>
            <person name="Kohli P."/>
            <person name="Pk S."/>
            <person name="Venkata Ramana C."/>
            <person name="Sasikala C."/>
        </authorList>
    </citation>
    <scope>NUCLEOTIDE SEQUENCE [LARGE SCALE GENOMIC DNA]</scope>
    <source>
        <strain evidence="6">JB008</strain>
    </source>
</reference>
<name>A0AAJ1MNB5_9SPIO</name>
<dbReference type="AlphaFoldDB" id="A0AAJ1MNB5"/>
<dbReference type="InterPro" id="IPR047198">
    <property type="entry name" value="DDP-like_NUDIX"/>
</dbReference>
<dbReference type="Gene3D" id="3.90.79.10">
    <property type="entry name" value="Nucleoside Triphosphate Pyrophosphohydrolase"/>
    <property type="match status" value="1"/>
</dbReference>
<dbReference type="GO" id="GO:1901911">
    <property type="term" value="P:adenosine 5'-(hexahydrogen pentaphosphate) catabolic process"/>
    <property type="evidence" value="ECO:0007669"/>
    <property type="project" value="TreeGrafter"/>
</dbReference>